<protein>
    <recommendedName>
        <fullName evidence="18">Protein kinase domain-containing protein</fullName>
    </recommendedName>
</protein>
<evidence type="ECO:0000259" key="18">
    <source>
        <dbReference type="PROSITE" id="PS50011"/>
    </source>
</evidence>
<keyword evidence="3" id="KW-0597">Phosphoprotein</keyword>
<evidence type="ECO:0000256" key="10">
    <source>
        <dbReference type="ARBA" id="ARBA00022840"/>
    </source>
</evidence>
<evidence type="ECO:0000256" key="2">
    <source>
        <dbReference type="ARBA" id="ARBA00022527"/>
    </source>
</evidence>
<dbReference type="PANTHER" id="PTHR47973">
    <property type="entry name" value="CYSTEINE-RICH RECEPTOR-LIKE PROTEIN KINASE 3"/>
    <property type="match status" value="1"/>
</dbReference>
<dbReference type="PROSITE" id="PS50011">
    <property type="entry name" value="PROTEIN_KINASE_DOM"/>
    <property type="match status" value="1"/>
</dbReference>
<dbReference type="GO" id="GO:0004674">
    <property type="term" value="F:protein serine/threonine kinase activity"/>
    <property type="evidence" value="ECO:0000318"/>
    <property type="project" value="GO_Central"/>
</dbReference>
<keyword evidence="8 15" id="KW-0547">Nucleotide-binding</keyword>
<evidence type="ECO:0000256" key="6">
    <source>
        <dbReference type="ARBA" id="ARBA00022729"/>
    </source>
</evidence>
<sequence>MQLCCLNLRRRQKASDTLQAKEFSAKRNINLFSYKQLRSATRNFHPENRIGRGGFGVVYKGILRDETQVAVKLLSAESAQGLDEFLTEIDTISNVTHPNLVKLIGCCIEEDSRMLVYEYLENNSLAYALLGSKGKRIDLDWSKRVAICLGTAHGLAFLHEELEPHIVHRDIKASNILLAKDLVPKIGDFGLAKLFPDNVTHLSTRVAGTIGYLAPEYALLGQLTKKADIYSFGILILEIVSGRSSSNTAWAADKYGLLEWIWEMREEGRLLEVVDNDLQEFPEEQALRFIIIALFCTQAASNQRPNMTQVVAMLSTKTPLNEKSLTCPGILKNTDKLYKASGASTSKTSTQKGKQSARTSTSTTISNFDTSHVSMTQLQPR</sequence>
<dbReference type="InterPro" id="IPR000719">
    <property type="entry name" value="Prot_kinase_dom"/>
</dbReference>
<feature type="binding site" evidence="15">
    <location>
        <position position="72"/>
    </location>
    <ligand>
        <name>ATP</name>
        <dbReference type="ChEBI" id="CHEBI:30616"/>
    </ligand>
</feature>
<evidence type="ECO:0000256" key="14">
    <source>
        <dbReference type="ARBA" id="ARBA00023180"/>
    </source>
</evidence>
<proteinExistence type="inferred from homology"/>
<evidence type="ECO:0000256" key="15">
    <source>
        <dbReference type="PROSITE-ProRule" id="PRU10141"/>
    </source>
</evidence>
<feature type="domain" description="Protein kinase" evidence="18">
    <location>
        <begin position="44"/>
        <end position="321"/>
    </location>
</feature>
<dbReference type="KEGG" id="atr:18437925"/>
<feature type="compositionally biased region" description="Low complexity" evidence="17">
    <location>
        <begin position="342"/>
        <end position="357"/>
    </location>
</feature>
<keyword evidence="10 15" id="KW-0067">ATP-binding</keyword>
<dbReference type="InterPro" id="IPR001245">
    <property type="entry name" value="Ser-Thr/Tyr_kinase_cat_dom"/>
</dbReference>
<dbReference type="Gene3D" id="3.30.200.20">
    <property type="entry name" value="Phosphorylase Kinase, domain 1"/>
    <property type="match status" value="1"/>
</dbReference>
<evidence type="ECO:0000256" key="17">
    <source>
        <dbReference type="SAM" id="MobiDB-lite"/>
    </source>
</evidence>
<dbReference type="Gramene" id="ERN09767">
    <property type="protein sequence ID" value="ERN09767"/>
    <property type="gene ID" value="AMTR_s00029p00237920"/>
</dbReference>
<dbReference type="Proteomes" id="UP000017836">
    <property type="component" value="Unassembled WGS sequence"/>
</dbReference>
<dbReference type="OMA" id="GSNSPDQ"/>
<evidence type="ECO:0000256" key="8">
    <source>
        <dbReference type="ARBA" id="ARBA00022741"/>
    </source>
</evidence>
<evidence type="ECO:0000313" key="20">
    <source>
        <dbReference type="Proteomes" id="UP000017836"/>
    </source>
</evidence>
<evidence type="ECO:0000256" key="1">
    <source>
        <dbReference type="ARBA" id="ARBA00004167"/>
    </source>
</evidence>
<dbReference type="PROSITE" id="PS00108">
    <property type="entry name" value="PROTEIN_KINASE_ST"/>
    <property type="match status" value="1"/>
</dbReference>
<evidence type="ECO:0000256" key="7">
    <source>
        <dbReference type="ARBA" id="ARBA00022737"/>
    </source>
</evidence>
<evidence type="ECO:0000256" key="12">
    <source>
        <dbReference type="ARBA" id="ARBA00023136"/>
    </source>
</evidence>
<dbReference type="SMART" id="SM00220">
    <property type="entry name" value="S_TKc"/>
    <property type="match status" value="1"/>
</dbReference>
<dbReference type="EMBL" id="KI392980">
    <property type="protein sequence ID" value="ERN09767.1"/>
    <property type="molecule type" value="Genomic_DNA"/>
</dbReference>
<keyword evidence="13" id="KW-0675">Receptor</keyword>
<evidence type="ECO:0000256" key="4">
    <source>
        <dbReference type="ARBA" id="ARBA00022679"/>
    </source>
</evidence>
<dbReference type="STRING" id="13333.W1PIG9"/>
<keyword evidence="20" id="KW-1185">Reference proteome</keyword>
<dbReference type="OrthoDB" id="4062651at2759"/>
<evidence type="ECO:0000256" key="3">
    <source>
        <dbReference type="ARBA" id="ARBA00022553"/>
    </source>
</evidence>
<evidence type="ECO:0000256" key="13">
    <source>
        <dbReference type="ARBA" id="ARBA00023170"/>
    </source>
</evidence>
<keyword evidence="11" id="KW-1133">Transmembrane helix</keyword>
<evidence type="ECO:0000256" key="11">
    <source>
        <dbReference type="ARBA" id="ARBA00022989"/>
    </source>
</evidence>
<gene>
    <name evidence="19" type="ORF">AMTR_s00029p00237920</name>
</gene>
<dbReference type="AlphaFoldDB" id="W1PIG9"/>
<evidence type="ECO:0000313" key="19">
    <source>
        <dbReference type="EMBL" id="ERN09767.1"/>
    </source>
</evidence>
<organism evidence="19 20">
    <name type="scientific">Amborella trichopoda</name>
    <dbReference type="NCBI Taxonomy" id="13333"/>
    <lineage>
        <taxon>Eukaryota</taxon>
        <taxon>Viridiplantae</taxon>
        <taxon>Streptophyta</taxon>
        <taxon>Embryophyta</taxon>
        <taxon>Tracheophyta</taxon>
        <taxon>Spermatophyta</taxon>
        <taxon>Magnoliopsida</taxon>
        <taxon>Amborellales</taxon>
        <taxon>Amborellaceae</taxon>
        <taxon>Amborella</taxon>
    </lineage>
</organism>
<keyword evidence="4" id="KW-0808">Transferase</keyword>
<evidence type="ECO:0000256" key="5">
    <source>
        <dbReference type="ARBA" id="ARBA00022692"/>
    </source>
</evidence>
<dbReference type="InterPro" id="IPR052059">
    <property type="entry name" value="CR_Ser/Thr_kinase"/>
</dbReference>
<evidence type="ECO:0000256" key="16">
    <source>
        <dbReference type="RuleBase" id="RU000304"/>
    </source>
</evidence>
<dbReference type="HOGENOM" id="CLU_000288_21_4_1"/>
<dbReference type="GO" id="GO:0005524">
    <property type="term" value="F:ATP binding"/>
    <property type="evidence" value="ECO:0007669"/>
    <property type="project" value="UniProtKB-UniRule"/>
</dbReference>
<dbReference type="InterPro" id="IPR008271">
    <property type="entry name" value="Ser/Thr_kinase_AS"/>
</dbReference>
<keyword evidence="12" id="KW-0472">Membrane</keyword>
<dbReference type="InterPro" id="IPR011009">
    <property type="entry name" value="Kinase-like_dom_sf"/>
</dbReference>
<keyword evidence="9" id="KW-0418">Kinase</keyword>
<dbReference type="GO" id="GO:0016020">
    <property type="term" value="C:membrane"/>
    <property type="evidence" value="ECO:0007669"/>
    <property type="project" value="UniProtKB-SubCell"/>
</dbReference>
<dbReference type="FunFam" id="1.10.510.10:FF:000044">
    <property type="entry name" value="Putative LRR receptor-like serine/threonine-protein kinase"/>
    <property type="match status" value="1"/>
</dbReference>
<reference evidence="20" key="1">
    <citation type="journal article" date="2013" name="Science">
        <title>The Amborella genome and the evolution of flowering plants.</title>
        <authorList>
            <consortium name="Amborella Genome Project"/>
        </authorList>
    </citation>
    <scope>NUCLEOTIDE SEQUENCE [LARGE SCALE GENOMIC DNA]</scope>
</reference>
<dbReference type="InterPro" id="IPR017441">
    <property type="entry name" value="Protein_kinase_ATP_BS"/>
</dbReference>
<keyword evidence="7" id="KW-0677">Repeat</keyword>
<dbReference type="SUPFAM" id="SSF56112">
    <property type="entry name" value="Protein kinase-like (PK-like)"/>
    <property type="match status" value="1"/>
</dbReference>
<dbReference type="PROSITE" id="PS00107">
    <property type="entry name" value="PROTEIN_KINASE_ATP"/>
    <property type="match status" value="1"/>
</dbReference>
<comment type="subcellular location">
    <subcellularLocation>
        <location evidence="1">Membrane</location>
        <topology evidence="1">Single-pass membrane protein</topology>
    </subcellularLocation>
</comment>
<accession>W1PIG9</accession>
<evidence type="ECO:0000256" key="9">
    <source>
        <dbReference type="ARBA" id="ARBA00022777"/>
    </source>
</evidence>
<keyword evidence="5" id="KW-0812">Transmembrane</keyword>
<dbReference type="Gene3D" id="1.10.510.10">
    <property type="entry name" value="Transferase(Phosphotransferase) domain 1"/>
    <property type="match status" value="1"/>
</dbReference>
<dbReference type="eggNOG" id="KOG1187">
    <property type="taxonomic scope" value="Eukaryota"/>
</dbReference>
<feature type="compositionally biased region" description="Polar residues" evidence="17">
    <location>
        <begin position="358"/>
        <end position="381"/>
    </location>
</feature>
<dbReference type="Pfam" id="PF07714">
    <property type="entry name" value="PK_Tyr_Ser-Thr"/>
    <property type="match status" value="1"/>
</dbReference>
<dbReference type="CDD" id="cd14066">
    <property type="entry name" value="STKc_IRAK"/>
    <property type="match status" value="1"/>
</dbReference>
<keyword evidence="6" id="KW-0732">Signal</keyword>
<dbReference type="FunFam" id="3.30.200.20:FF:000225">
    <property type="entry name" value="cold-responsive protein kinase 1"/>
    <property type="match status" value="1"/>
</dbReference>
<comment type="similarity">
    <text evidence="16">Belongs to the protein kinase superfamily.</text>
</comment>
<keyword evidence="14" id="KW-0325">Glycoprotein</keyword>
<keyword evidence="2 16" id="KW-0723">Serine/threonine-protein kinase</keyword>
<feature type="region of interest" description="Disordered" evidence="17">
    <location>
        <begin position="342"/>
        <end position="381"/>
    </location>
</feature>
<name>W1PIG9_AMBTC</name>